<reference evidence="2" key="1">
    <citation type="submission" date="2019-04" db="EMBL/GenBank/DDBJ databases">
        <title>Nocardioides xinjiangensis sp. nov.</title>
        <authorList>
            <person name="Liu S."/>
        </authorList>
    </citation>
    <scope>NUCLEOTIDE SEQUENCE [LARGE SCALE GENOMIC DNA]</scope>
    <source>
        <strain evidence="2">18</strain>
    </source>
</reference>
<dbReference type="AlphaFoldDB" id="A0A4S8QH44"/>
<name>A0A4S8QH44_9ACTN</name>
<proteinExistence type="predicted"/>
<dbReference type="Proteomes" id="UP000308760">
    <property type="component" value="Unassembled WGS sequence"/>
</dbReference>
<evidence type="ECO:0000313" key="1">
    <source>
        <dbReference type="EMBL" id="THV42285.1"/>
    </source>
</evidence>
<accession>A0A4S8QH44</accession>
<dbReference type="OrthoDB" id="3402197at2"/>
<dbReference type="EMBL" id="STGY01000025">
    <property type="protein sequence ID" value="THV42285.1"/>
    <property type="molecule type" value="Genomic_DNA"/>
</dbReference>
<reference evidence="1 2" key="2">
    <citation type="submission" date="2019-05" db="EMBL/GenBank/DDBJ databases">
        <title>Glycomyces buryatensis sp. nov.</title>
        <authorList>
            <person name="Nikitina E."/>
        </authorList>
    </citation>
    <scope>NUCLEOTIDE SEQUENCE [LARGE SCALE GENOMIC DNA]</scope>
    <source>
        <strain evidence="1 2">18</strain>
    </source>
</reference>
<organism evidence="1 2">
    <name type="scientific">Glycomyces buryatensis</name>
    <dbReference type="NCBI Taxonomy" id="2570927"/>
    <lineage>
        <taxon>Bacteria</taxon>
        <taxon>Bacillati</taxon>
        <taxon>Actinomycetota</taxon>
        <taxon>Actinomycetes</taxon>
        <taxon>Glycomycetales</taxon>
        <taxon>Glycomycetaceae</taxon>
        <taxon>Glycomyces</taxon>
    </lineage>
</organism>
<protein>
    <submittedName>
        <fullName evidence="1">Uncharacterized protein</fullName>
    </submittedName>
</protein>
<sequence length="106" mass="11584">MTAPQAVTLERAIGRVVEGTRHWSPARWSSGGKAEAMHELVQTLADLCAEAEGEPRREVPRLPNDLHLPEQLQVIGLDLLDVADRLTPSQTAAAHTAIEKARTVLF</sequence>
<evidence type="ECO:0000313" key="2">
    <source>
        <dbReference type="Proteomes" id="UP000308760"/>
    </source>
</evidence>
<comment type="caution">
    <text evidence="1">The sequence shown here is derived from an EMBL/GenBank/DDBJ whole genome shotgun (WGS) entry which is preliminary data.</text>
</comment>
<keyword evidence="2" id="KW-1185">Reference proteome</keyword>
<dbReference type="RefSeq" id="WP_136533718.1">
    <property type="nucleotide sequence ID" value="NZ_STGY01000025.1"/>
</dbReference>
<gene>
    <name evidence="1" type="ORF">FAB82_06395</name>
</gene>